<feature type="domain" description="BTB" evidence="2">
    <location>
        <begin position="335"/>
        <end position="414"/>
    </location>
</feature>
<dbReference type="PANTHER" id="PTHR24413">
    <property type="entry name" value="SPECKLE-TYPE POZ PROTEIN"/>
    <property type="match status" value="1"/>
</dbReference>
<dbReference type="Pfam" id="PF00651">
    <property type="entry name" value="BTB"/>
    <property type="match status" value="1"/>
</dbReference>
<feature type="region of interest" description="Disordered" evidence="1">
    <location>
        <begin position="311"/>
        <end position="342"/>
    </location>
</feature>
<feature type="compositionally biased region" description="Polar residues" evidence="1">
    <location>
        <begin position="57"/>
        <end position="74"/>
    </location>
</feature>
<dbReference type="AlphaFoldDB" id="A0A8H7F2W3"/>
<feature type="region of interest" description="Disordered" evidence="1">
    <location>
        <begin position="34"/>
        <end position="74"/>
    </location>
</feature>
<evidence type="ECO:0000259" key="2">
    <source>
        <dbReference type="PROSITE" id="PS50097"/>
    </source>
</evidence>
<accession>A0A8H7F2W3</accession>
<evidence type="ECO:0000313" key="3">
    <source>
        <dbReference type="EMBL" id="KAF7775837.1"/>
    </source>
</evidence>
<dbReference type="SUPFAM" id="SSF54695">
    <property type="entry name" value="POZ domain"/>
    <property type="match status" value="1"/>
</dbReference>
<feature type="compositionally biased region" description="Low complexity" evidence="1">
    <location>
        <begin position="326"/>
        <end position="342"/>
    </location>
</feature>
<dbReference type="InterPro" id="IPR011333">
    <property type="entry name" value="SKP1/BTB/POZ_sf"/>
</dbReference>
<sequence length="687" mass="76260">MSEHHRQLSSPYSPLPSRLPSVARPEWPWSTRSYARGGSQSSLHSQSSSVVGSSHLQTSWEPSRMSGFTNSTGTPPYRFPVVNSGAKIASSSIGQAITETPRQWTFTGLEWTVRDVQKLHDFIEGDGRSATTNQDQNEEFDILKQSHIMGDKFKLEIARTVHGEETLSPPRQTLSLYITPLMMDFAQADYEVPASMMAAVRYQDNRVGERGFRAGWVWQFWQHDWVFRQENEVWECPLPPLSELLQNSRIQETDSFVICVQVHCPAGPSIPEQPSVAYVPRDLLDGLEASLDNSNTGDVRFVCLEKHNPEIHPNALESPDPDLESQPRPSSSTSSQSTFPSTSTARKRVIYAHSDILTRRSEYFATMLSSAFSEGTEPNSGERKIYTIVVEEADFETMYWLLKFCYANWLLFKEQDDPRAAVEGVGAGWSARWLASRNGEWDWKTFHKAGTSDEGLTDTKSIASMDSVTAPAGGLSRSTSGASEVFQQSTINSNPITTNDSSVTKSHPTSFSRQPNRRPSSTLPVPINSSSTTRPKSDSAILSATRYASTSQHHPLSPRNARPQQPSIISTPDPHPHPAPAPPPASALSMYQVAHRYNLSGLANLALEHMMTTISPRTSFALLLATATWEEPHVLVQDYVIDKWDEVSNSEDFEHCCQEIAAGEWGSNGAKTLTAVFRRLRSPATVG</sequence>
<name>A0A8H7F2W3_AGABI</name>
<dbReference type="InterPro" id="IPR000210">
    <property type="entry name" value="BTB/POZ_dom"/>
</dbReference>
<organism evidence="3 4">
    <name type="scientific">Agaricus bisporus var. burnettii</name>
    <dbReference type="NCBI Taxonomy" id="192524"/>
    <lineage>
        <taxon>Eukaryota</taxon>
        <taxon>Fungi</taxon>
        <taxon>Dikarya</taxon>
        <taxon>Basidiomycota</taxon>
        <taxon>Agaricomycotina</taxon>
        <taxon>Agaricomycetes</taxon>
        <taxon>Agaricomycetidae</taxon>
        <taxon>Agaricales</taxon>
        <taxon>Agaricineae</taxon>
        <taxon>Agaricaceae</taxon>
        <taxon>Agaricus</taxon>
    </lineage>
</organism>
<comment type="caution">
    <text evidence="3">The sequence shown here is derived from an EMBL/GenBank/DDBJ whole genome shotgun (WGS) entry which is preliminary data.</text>
</comment>
<proteinExistence type="predicted"/>
<gene>
    <name evidence="3" type="ORF">Agabi119p4_4230</name>
</gene>
<feature type="compositionally biased region" description="Low complexity" evidence="1">
    <location>
        <begin position="38"/>
        <end position="56"/>
    </location>
</feature>
<evidence type="ECO:0000313" key="4">
    <source>
        <dbReference type="Proteomes" id="UP000629468"/>
    </source>
</evidence>
<feature type="region of interest" description="Disordered" evidence="1">
    <location>
        <begin position="469"/>
        <end position="585"/>
    </location>
</feature>
<evidence type="ECO:0000256" key="1">
    <source>
        <dbReference type="SAM" id="MobiDB-lite"/>
    </source>
</evidence>
<protein>
    <recommendedName>
        <fullName evidence="2">BTB domain-containing protein</fullName>
    </recommendedName>
</protein>
<dbReference type="PROSITE" id="PS50097">
    <property type="entry name" value="BTB"/>
    <property type="match status" value="1"/>
</dbReference>
<dbReference type="CDD" id="cd18186">
    <property type="entry name" value="BTB_POZ_ZBTB_KLHL-like"/>
    <property type="match status" value="1"/>
</dbReference>
<dbReference type="Gene3D" id="3.30.710.10">
    <property type="entry name" value="Potassium Channel Kv1.1, Chain A"/>
    <property type="match status" value="1"/>
</dbReference>
<dbReference type="EMBL" id="JABXXO010000006">
    <property type="protein sequence ID" value="KAF7775837.1"/>
    <property type="molecule type" value="Genomic_DNA"/>
</dbReference>
<reference evidence="3 4" key="1">
    <citation type="journal article" name="Sci. Rep.">
        <title>Telomere-to-telomere assembled and centromere annotated genomes of the two main subspecies of the button mushroom Agaricus bisporus reveal especially polymorphic chromosome ends.</title>
        <authorList>
            <person name="Sonnenberg A.S.M."/>
            <person name="Sedaghat-Telgerd N."/>
            <person name="Lavrijssen B."/>
            <person name="Ohm R.A."/>
            <person name="Hendrickx P.M."/>
            <person name="Scholtmeijer K."/>
            <person name="Baars J.J.P."/>
            <person name="van Peer A."/>
        </authorList>
    </citation>
    <scope>NUCLEOTIDE SEQUENCE [LARGE SCALE GENOMIC DNA]</scope>
    <source>
        <strain evidence="3 4">H119_p4</strain>
    </source>
</reference>
<feature type="compositionally biased region" description="Polar residues" evidence="1">
    <location>
        <begin position="476"/>
        <end position="554"/>
    </location>
</feature>
<dbReference type="Proteomes" id="UP000629468">
    <property type="component" value="Unassembled WGS sequence"/>
</dbReference>